<evidence type="ECO:0000313" key="2">
    <source>
        <dbReference type="Proteomes" id="UP000789759"/>
    </source>
</evidence>
<dbReference type="EMBL" id="CAJVQA010019444">
    <property type="protein sequence ID" value="CAG8759125.1"/>
    <property type="molecule type" value="Genomic_DNA"/>
</dbReference>
<organism evidence="1 2">
    <name type="scientific">Cetraspora pellucida</name>
    <dbReference type="NCBI Taxonomy" id="1433469"/>
    <lineage>
        <taxon>Eukaryota</taxon>
        <taxon>Fungi</taxon>
        <taxon>Fungi incertae sedis</taxon>
        <taxon>Mucoromycota</taxon>
        <taxon>Glomeromycotina</taxon>
        <taxon>Glomeromycetes</taxon>
        <taxon>Diversisporales</taxon>
        <taxon>Gigasporaceae</taxon>
        <taxon>Cetraspora</taxon>
    </lineage>
</organism>
<accession>A0A9N9NTD9</accession>
<keyword evidence="2" id="KW-1185">Reference proteome</keyword>
<proteinExistence type="predicted"/>
<evidence type="ECO:0000313" key="1">
    <source>
        <dbReference type="EMBL" id="CAG8759125.1"/>
    </source>
</evidence>
<dbReference type="OrthoDB" id="2304771at2759"/>
<sequence length="124" mass="14106">MTPFLPADFPSLIELQSEILVEIILVIISRKSRSGKTNLVANLVLGNKDISKNICQYTVDVKNASMIINSYLQKGEFIVFDLDRPEEDPLVIQLRFDISLNLQKKIELQQKYKIKNILSAKPTS</sequence>
<dbReference type="AlphaFoldDB" id="A0A9N9NTD9"/>
<gene>
    <name evidence="1" type="ORF">CPELLU_LOCUS15191</name>
</gene>
<dbReference type="Proteomes" id="UP000789759">
    <property type="component" value="Unassembled WGS sequence"/>
</dbReference>
<protein>
    <submittedName>
        <fullName evidence="1">2678_t:CDS:1</fullName>
    </submittedName>
</protein>
<reference evidence="1" key="1">
    <citation type="submission" date="2021-06" db="EMBL/GenBank/DDBJ databases">
        <authorList>
            <person name="Kallberg Y."/>
            <person name="Tangrot J."/>
            <person name="Rosling A."/>
        </authorList>
    </citation>
    <scope>NUCLEOTIDE SEQUENCE</scope>
    <source>
        <strain evidence="1">FL966</strain>
    </source>
</reference>
<comment type="caution">
    <text evidence="1">The sequence shown here is derived from an EMBL/GenBank/DDBJ whole genome shotgun (WGS) entry which is preliminary data.</text>
</comment>
<name>A0A9N9NTD9_9GLOM</name>